<dbReference type="AlphaFoldDB" id="A0A316U3Y2"/>
<keyword evidence="12" id="KW-1185">Reference proteome</keyword>
<feature type="transmembrane region" description="Helical" evidence="9">
    <location>
        <begin position="536"/>
        <end position="555"/>
    </location>
</feature>
<proteinExistence type="inferred from homology"/>
<evidence type="ECO:0000256" key="3">
    <source>
        <dbReference type="ARBA" id="ARBA00022448"/>
    </source>
</evidence>
<dbReference type="Gene3D" id="1.20.1250.20">
    <property type="entry name" value="MFS general substrate transporter like domains"/>
    <property type="match status" value="1"/>
</dbReference>
<dbReference type="InterPro" id="IPR005828">
    <property type="entry name" value="MFS_sugar_transport-like"/>
</dbReference>
<evidence type="ECO:0000259" key="10">
    <source>
        <dbReference type="PROSITE" id="PS50850"/>
    </source>
</evidence>
<dbReference type="GO" id="GO:0005351">
    <property type="term" value="F:carbohydrate:proton symporter activity"/>
    <property type="evidence" value="ECO:0007669"/>
    <property type="project" value="TreeGrafter"/>
</dbReference>
<feature type="compositionally biased region" description="Basic and acidic residues" evidence="8">
    <location>
        <begin position="24"/>
        <end position="35"/>
    </location>
</feature>
<organism evidence="11 12">
    <name type="scientific">Pseudomicrostroma glucosiphilum</name>
    <dbReference type="NCBI Taxonomy" id="1684307"/>
    <lineage>
        <taxon>Eukaryota</taxon>
        <taxon>Fungi</taxon>
        <taxon>Dikarya</taxon>
        <taxon>Basidiomycota</taxon>
        <taxon>Ustilaginomycotina</taxon>
        <taxon>Exobasidiomycetes</taxon>
        <taxon>Microstromatales</taxon>
        <taxon>Microstromatales incertae sedis</taxon>
        <taxon>Pseudomicrostroma</taxon>
    </lineage>
</organism>
<dbReference type="InterPro" id="IPR050360">
    <property type="entry name" value="MFS_Sugar_Transporters"/>
</dbReference>
<evidence type="ECO:0000256" key="8">
    <source>
        <dbReference type="SAM" id="MobiDB-lite"/>
    </source>
</evidence>
<dbReference type="PANTHER" id="PTHR48022">
    <property type="entry name" value="PLASTIDIC GLUCOSE TRANSPORTER 4"/>
    <property type="match status" value="1"/>
</dbReference>
<feature type="transmembrane region" description="Helical" evidence="9">
    <location>
        <begin position="431"/>
        <end position="451"/>
    </location>
</feature>
<feature type="compositionally biased region" description="Polar residues" evidence="8">
    <location>
        <begin position="40"/>
        <end position="54"/>
    </location>
</feature>
<feature type="region of interest" description="Disordered" evidence="8">
    <location>
        <begin position="82"/>
        <end position="104"/>
    </location>
</feature>
<evidence type="ECO:0000256" key="2">
    <source>
        <dbReference type="ARBA" id="ARBA00010992"/>
    </source>
</evidence>
<dbReference type="InterPro" id="IPR003663">
    <property type="entry name" value="Sugar/inositol_transpt"/>
</dbReference>
<dbReference type="OrthoDB" id="2544694at2759"/>
<dbReference type="GeneID" id="37012703"/>
<evidence type="ECO:0000256" key="7">
    <source>
        <dbReference type="ARBA" id="ARBA00049119"/>
    </source>
</evidence>
<feature type="transmembrane region" description="Helical" evidence="9">
    <location>
        <begin position="181"/>
        <end position="199"/>
    </location>
</feature>
<keyword evidence="5 9" id="KW-1133">Transmembrane helix</keyword>
<protein>
    <recommendedName>
        <fullName evidence="10">Major facilitator superfamily (MFS) profile domain-containing protein</fullName>
    </recommendedName>
</protein>
<dbReference type="Pfam" id="PF00083">
    <property type="entry name" value="Sugar_tr"/>
    <property type="match status" value="1"/>
</dbReference>
<evidence type="ECO:0000256" key="9">
    <source>
        <dbReference type="SAM" id="Phobius"/>
    </source>
</evidence>
<dbReference type="EMBL" id="KZ819331">
    <property type="protein sequence ID" value="PWN19508.1"/>
    <property type="molecule type" value="Genomic_DNA"/>
</dbReference>
<dbReference type="PROSITE" id="PS50850">
    <property type="entry name" value="MFS"/>
    <property type="match status" value="1"/>
</dbReference>
<dbReference type="PANTHER" id="PTHR48022:SF68">
    <property type="entry name" value="MAJOR FACILITATOR SUPERFAMILY (MFS) PROFILE DOMAIN-CONTAINING PROTEIN-RELATED"/>
    <property type="match status" value="1"/>
</dbReference>
<comment type="similarity">
    <text evidence="2">Belongs to the major facilitator superfamily. Sugar transporter (TC 2.A.1.1) family.</text>
</comment>
<feature type="region of interest" description="Disordered" evidence="8">
    <location>
        <begin position="1"/>
        <end position="63"/>
    </location>
</feature>
<feature type="domain" description="Major facilitator superfamily (MFS) profile" evidence="10">
    <location>
        <begin position="123"/>
        <end position="589"/>
    </location>
</feature>
<sequence>MKSSVTLGITKKAPQPGSGVHEGAVAEHEPAHQDGDISAADTSGVTARKSSSVDKAQGAAYPVVSRSSTSVPAQLRRWASTISSRFTSAPGDSTGPPPARRPPIDLKVPHFGSLQGHTLNFVLAIVASASFTEWGYEQGVLSGLLTLEDFQRAIPYMAPYEPDNAWCREEIQCMGTHGTQAIGVGIYQLGCFLGAIAVLQYGDGWGRRNSAFWGTLVVIVGTTLQAIAQGGVAVSYMLFVVGRIIAGLGNGVVTASIPTWQSECAKPHMRGLLIMLSGALISGGIALSYLMNLIFFYTEGSARWRTPIALQIVICCIVLIGIPFLPDSPRWLLMKGHTEECRLTLARLAGQHVDSLQVESDMRILQNNLAAERAGGPFRYRELFTSGPSQNFHRTLLAIMAQAGQQLTGINLTTYYLSLLFEKSLGLAAELARILSFANGLWYFLTSLCALPLVEKMGRRKLLFLGAGGMTFSFLVLAGIVSTSTYIDDTPALSQAGGAWSVLLLFLYVGFFGVSYLGLTWLYPAEITPLRIRIQANGLSTATNWLTNFMVVMVTPPGIAHIGWGMYAIFGVLCAAQIPVIYKCFPETKGRSLEELDVIWAYAYEERTSVVVESLRIKRLEGDELDEWIARYLATGPMGSWHAQAQAQAHGIDIGSDLGLTESMRARLDA</sequence>
<dbReference type="InterPro" id="IPR036259">
    <property type="entry name" value="MFS_trans_sf"/>
</dbReference>
<reference evidence="11 12" key="1">
    <citation type="journal article" date="2018" name="Mol. Biol. Evol.">
        <title>Broad Genomic Sampling Reveals a Smut Pathogenic Ancestry of the Fungal Clade Ustilaginomycotina.</title>
        <authorList>
            <person name="Kijpornyongpan T."/>
            <person name="Mondo S.J."/>
            <person name="Barry K."/>
            <person name="Sandor L."/>
            <person name="Lee J."/>
            <person name="Lipzen A."/>
            <person name="Pangilinan J."/>
            <person name="LaButti K."/>
            <person name="Hainaut M."/>
            <person name="Henrissat B."/>
            <person name="Grigoriev I.V."/>
            <person name="Spatafora J.W."/>
            <person name="Aime M.C."/>
        </authorList>
    </citation>
    <scope>NUCLEOTIDE SEQUENCE [LARGE SCALE GENOMIC DNA]</scope>
    <source>
        <strain evidence="11 12">MCA 4718</strain>
    </source>
</reference>
<feature type="transmembrane region" description="Helical" evidence="9">
    <location>
        <begin position="234"/>
        <end position="260"/>
    </location>
</feature>
<feature type="transmembrane region" description="Helical" evidence="9">
    <location>
        <begin position="272"/>
        <end position="296"/>
    </location>
</feature>
<keyword evidence="3" id="KW-0813">Transport</keyword>
<dbReference type="PROSITE" id="PS00216">
    <property type="entry name" value="SUGAR_TRANSPORT_1"/>
    <property type="match status" value="1"/>
</dbReference>
<accession>A0A316U3Y2</accession>
<keyword evidence="4 9" id="KW-0812">Transmembrane</keyword>
<dbReference type="PRINTS" id="PR00171">
    <property type="entry name" value="SUGRTRNSPORT"/>
</dbReference>
<dbReference type="RefSeq" id="XP_025346668.1">
    <property type="nucleotide sequence ID" value="XM_025490969.1"/>
</dbReference>
<dbReference type="GO" id="GO:0016020">
    <property type="term" value="C:membrane"/>
    <property type="evidence" value="ECO:0007669"/>
    <property type="project" value="UniProtKB-SubCell"/>
</dbReference>
<evidence type="ECO:0000256" key="6">
    <source>
        <dbReference type="ARBA" id="ARBA00023136"/>
    </source>
</evidence>
<evidence type="ECO:0000256" key="5">
    <source>
        <dbReference type="ARBA" id="ARBA00022989"/>
    </source>
</evidence>
<dbReference type="STRING" id="1684307.A0A316U3Y2"/>
<feature type="transmembrane region" description="Helical" evidence="9">
    <location>
        <begin position="308"/>
        <end position="325"/>
    </location>
</feature>
<dbReference type="SUPFAM" id="SSF103473">
    <property type="entry name" value="MFS general substrate transporter"/>
    <property type="match status" value="1"/>
</dbReference>
<comment type="catalytic activity">
    <reaction evidence="7">
        <text>myo-inositol(out) + H(+)(out) = myo-inositol(in) + H(+)(in)</text>
        <dbReference type="Rhea" id="RHEA:60364"/>
        <dbReference type="ChEBI" id="CHEBI:15378"/>
        <dbReference type="ChEBI" id="CHEBI:17268"/>
    </reaction>
</comment>
<feature type="transmembrane region" description="Helical" evidence="9">
    <location>
        <begin position="463"/>
        <end position="487"/>
    </location>
</feature>
<name>A0A316U3Y2_9BASI</name>
<keyword evidence="6 9" id="KW-0472">Membrane</keyword>
<feature type="transmembrane region" description="Helical" evidence="9">
    <location>
        <begin position="499"/>
        <end position="524"/>
    </location>
</feature>
<dbReference type="InterPro" id="IPR005829">
    <property type="entry name" value="Sugar_transporter_CS"/>
</dbReference>
<evidence type="ECO:0000256" key="1">
    <source>
        <dbReference type="ARBA" id="ARBA00004141"/>
    </source>
</evidence>
<evidence type="ECO:0000256" key="4">
    <source>
        <dbReference type="ARBA" id="ARBA00022692"/>
    </source>
</evidence>
<gene>
    <name evidence="11" type="ORF">BCV69DRAFT_272154</name>
</gene>
<feature type="transmembrane region" description="Helical" evidence="9">
    <location>
        <begin position="561"/>
        <end position="582"/>
    </location>
</feature>
<comment type="subcellular location">
    <subcellularLocation>
        <location evidence="1">Membrane</location>
        <topology evidence="1">Multi-pass membrane protein</topology>
    </subcellularLocation>
</comment>
<dbReference type="Proteomes" id="UP000245942">
    <property type="component" value="Unassembled WGS sequence"/>
</dbReference>
<evidence type="ECO:0000313" key="12">
    <source>
        <dbReference type="Proteomes" id="UP000245942"/>
    </source>
</evidence>
<dbReference type="InterPro" id="IPR020846">
    <property type="entry name" value="MFS_dom"/>
</dbReference>
<feature type="transmembrane region" description="Helical" evidence="9">
    <location>
        <begin position="211"/>
        <end position="228"/>
    </location>
</feature>
<dbReference type="NCBIfam" id="TIGR00879">
    <property type="entry name" value="SP"/>
    <property type="match status" value="1"/>
</dbReference>
<feature type="compositionally biased region" description="Polar residues" evidence="8">
    <location>
        <begin position="82"/>
        <end position="91"/>
    </location>
</feature>
<evidence type="ECO:0000313" key="11">
    <source>
        <dbReference type="EMBL" id="PWN19508.1"/>
    </source>
</evidence>